<dbReference type="AlphaFoldDB" id="A0A2P8E9H3"/>
<dbReference type="OrthoDB" id="5197164at2"/>
<dbReference type="EMBL" id="PYGE01000003">
    <property type="protein sequence ID" value="PSL06067.1"/>
    <property type="molecule type" value="Genomic_DNA"/>
</dbReference>
<dbReference type="PROSITE" id="PS51257">
    <property type="entry name" value="PROKAR_LIPOPROTEIN"/>
    <property type="match status" value="1"/>
</dbReference>
<evidence type="ECO:0000313" key="3">
    <source>
        <dbReference type="Proteomes" id="UP000243528"/>
    </source>
</evidence>
<protein>
    <submittedName>
        <fullName evidence="2">Uncharacterized protein</fullName>
    </submittedName>
</protein>
<name>A0A2P8E9H3_9ACTN</name>
<comment type="caution">
    <text evidence="2">The sequence shown here is derived from an EMBL/GenBank/DDBJ whole genome shotgun (WGS) entry which is preliminary data.</text>
</comment>
<evidence type="ECO:0000256" key="1">
    <source>
        <dbReference type="SAM" id="MobiDB-lite"/>
    </source>
</evidence>
<sequence length="220" mass="24045">MATRTTREKRRPGQGAVGAGVTAIVLVLSACGGDENDPVAEPTGSGTPSPALTAPPTTTPEEKAEAEIKATFKTLIANRDEFYSNASDYSVNEVQANAPSTEWNVTGQADLELSNWTRSWRTATELEQIGDTIIARHEVTNIDLNVTDSGIHEATTTACMNMTTLTFETYDGQPADDSFEPDKYQTWTMNWTYFPNAGPDEGEDPGWYIQTIDLTRNRPC</sequence>
<organism evidence="2 3">
    <name type="scientific">Haloactinopolyspora alba</name>
    <dbReference type="NCBI Taxonomy" id="648780"/>
    <lineage>
        <taxon>Bacteria</taxon>
        <taxon>Bacillati</taxon>
        <taxon>Actinomycetota</taxon>
        <taxon>Actinomycetes</taxon>
        <taxon>Jiangellales</taxon>
        <taxon>Jiangellaceae</taxon>
        <taxon>Haloactinopolyspora</taxon>
    </lineage>
</organism>
<reference evidence="2 3" key="1">
    <citation type="submission" date="2018-03" db="EMBL/GenBank/DDBJ databases">
        <title>Genomic Encyclopedia of Archaeal and Bacterial Type Strains, Phase II (KMG-II): from individual species to whole genera.</title>
        <authorList>
            <person name="Goeker M."/>
        </authorList>
    </citation>
    <scope>NUCLEOTIDE SEQUENCE [LARGE SCALE GENOMIC DNA]</scope>
    <source>
        <strain evidence="2 3">DSM 45211</strain>
    </source>
</reference>
<dbReference type="Proteomes" id="UP000243528">
    <property type="component" value="Unassembled WGS sequence"/>
</dbReference>
<feature type="compositionally biased region" description="Low complexity" evidence="1">
    <location>
        <begin position="47"/>
        <end position="56"/>
    </location>
</feature>
<gene>
    <name evidence="2" type="ORF">CLV30_103222</name>
</gene>
<feature type="region of interest" description="Disordered" evidence="1">
    <location>
        <begin position="34"/>
        <end position="62"/>
    </location>
</feature>
<proteinExistence type="predicted"/>
<accession>A0A2P8E9H3</accession>
<dbReference type="RefSeq" id="WP_129710921.1">
    <property type="nucleotide sequence ID" value="NZ_ML142901.1"/>
</dbReference>
<evidence type="ECO:0000313" key="2">
    <source>
        <dbReference type="EMBL" id="PSL06067.1"/>
    </source>
</evidence>
<keyword evidence="3" id="KW-1185">Reference proteome</keyword>